<dbReference type="InterPro" id="IPR009600">
    <property type="entry name" value="PIG-U"/>
</dbReference>
<keyword evidence="11" id="KW-1185">Reference proteome</keyword>
<comment type="similarity">
    <text evidence="3">Belongs to the PIGU family.</text>
</comment>
<evidence type="ECO:0000256" key="9">
    <source>
        <dbReference type="SAM" id="Phobius"/>
    </source>
</evidence>
<keyword evidence="5 9" id="KW-0812">Transmembrane</keyword>
<dbReference type="AlphaFoldDB" id="A0A8X8AFA6"/>
<comment type="caution">
    <text evidence="10">The sequence shown here is derived from an EMBL/GenBank/DDBJ whole genome shotgun (WGS) entry which is preliminary data.</text>
</comment>
<gene>
    <name evidence="10" type="ORF">POTOM_004428</name>
</gene>
<keyword evidence="6" id="KW-0256">Endoplasmic reticulum</keyword>
<comment type="subcellular location">
    <subcellularLocation>
        <location evidence="1">Endoplasmic reticulum membrane</location>
        <topology evidence="1">Multi-pass membrane protein</topology>
    </subcellularLocation>
</comment>
<reference evidence="10" key="1">
    <citation type="journal article" date="2020" name="bioRxiv">
        <title>Hybrid origin of Populus tomentosa Carr. identified through genome sequencing and phylogenomic analysis.</title>
        <authorList>
            <person name="An X."/>
            <person name="Gao K."/>
            <person name="Chen Z."/>
            <person name="Li J."/>
            <person name="Yang X."/>
            <person name="Yang X."/>
            <person name="Zhou J."/>
            <person name="Guo T."/>
            <person name="Zhao T."/>
            <person name="Huang S."/>
            <person name="Miao D."/>
            <person name="Khan W.U."/>
            <person name="Rao P."/>
            <person name="Ye M."/>
            <person name="Lei B."/>
            <person name="Liao W."/>
            <person name="Wang J."/>
            <person name="Ji L."/>
            <person name="Li Y."/>
            <person name="Guo B."/>
            <person name="Mustafa N.S."/>
            <person name="Li S."/>
            <person name="Yun Q."/>
            <person name="Keller S.R."/>
            <person name="Mao J."/>
            <person name="Zhang R."/>
            <person name="Strauss S.H."/>
        </authorList>
    </citation>
    <scope>NUCLEOTIDE SEQUENCE</scope>
    <source>
        <strain evidence="10">GM15</strain>
        <tissue evidence="10">Leaf</tissue>
    </source>
</reference>
<name>A0A8X8AFA6_POPTO</name>
<feature type="transmembrane region" description="Helical" evidence="9">
    <location>
        <begin position="193"/>
        <end position="210"/>
    </location>
</feature>
<feature type="transmembrane region" description="Helical" evidence="9">
    <location>
        <begin position="255"/>
        <end position="277"/>
    </location>
</feature>
<feature type="transmembrane region" description="Helical" evidence="9">
    <location>
        <begin position="165"/>
        <end position="187"/>
    </location>
</feature>
<evidence type="ECO:0000256" key="7">
    <source>
        <dbReference type="ARBA" id="ARBA00022989"/>
    </source>
</evidence>
<feature type="transmembrane region" description="Helical" evidence="9">
    <location>
        <begin position="437"/>
        <end position="463"/>
    </location>
</feature>
<feature type="transmembrane region" description="Helical" evidence="9">
    <location>
        <begin position="337"/>
        <end position="359"/>
    </location>
</feature>
<evidence type="ECO:0000256" key="8">
    <source>
        <dbReference type="ARBA" id="ARBA00023136"/>
    </source>
</evidence>
<dbReference type="OrthoDB" id="549017at2759"/>
<dbReference type="PANTHER" id="PTHR13121:SF0">
    <property type="entry name" value="PHOSPHATIDYLINOSITOL GLYCAN ANCHOR BIOSYNTHESIS CLASS U PROTEIN"/>
    <property type="match status" value="1"/>
</dbReference>
<evidence type="ECO:0008006" key="12">
    <source>
        <dbReference type="Google" id="ProtNLM"/>
    </source>
</evidence>
<dbReference type="GO" id="GO:0006506">
    <property type="term" value="P:GPI anchor biosynthetic process"/>
    <property type="evidence" value="ECO:0007669"/>
    <property type="project" value="UniProtKB-KW"/>
</dbReference>
<evidence type="ECO:0000313" key="10">
    <source>
        <dbReference type="EMBL" id="KAG6788363.1"/>
    </source>
</evidence>
<sequence>MLRLILIYLPKTFNLASRPEVSTPLVSLRRLAEGYWLKQSSISPYAGSMYHGSPLLLSLLGPLTVKRIEGQPNHLLCSDADDSLHILGYSLVFVIADIISALLIRATGHTLQMAYRQSLNSLDIVDLLKSSDLLSSGDIAALVYLWNPFTIAACVGLSTSPVENLVVILALHGACKGLVPLAAFGWVMATHLSLYPAILIIPVILLLGYGPDTPPRKLFLQKGYGKNGDSHPSDNCGQQETSQSKAEVTFSWRPVIHFLFWSSLWSTYVLVLCIISVKPHGSLWEMFQRCQLDILSFIISGSDLWINEKTYGFILTMEDMSPNIGVLWYFFAEVFDFFRSFFMIVFHLNILFMILPLAIRLKHRPCFLAFIYIAISSMLKSYPSVGDSALYLGLLGLFLDELADMKFSFFLLCGYIGVSLLSPVMHNLWIWRGTGNANFYYATGMAYACLQIILVVESVSAVLNHDRKLRKLSVTKLRDGNS</sequence>
<evidence type="ECO:0000256" key="4">
    <source>
        <dbReference type="ARBA" id="ARBA00022502"/>
    </source>
</evidence>
<proteinExistence type="inferred from homology"/>
<dbReference type="Proteomes" id="UP000886885">
    <property type="component" value="Chromosome 1D"/>
</dbReference>
<evidence type="ECO:0000256" key="1">
    <source>
        <dbReference type="ARBA" id="ARBA00004477"/>
    </source>
</evidence>
<evidence type="ECO:0000256" key="3">
    <source>
        <dbReference type="ARBA" id="ARBA00010026"/>
    </source>
</evidence>
<accession>A0A8X8AFA6</accession>
<evidence type="ECO:0000256" key="2">
    <source>
        <dbReference type="ARBA" id="ARBA00004687"/>
    </source>
</evidence>
<keyword evidence="8 9" id="KW-0472">Membrane</keyword>
<comment type="pathway">
    <text evidence="2">Glycolipid biosynthesis; glycosylphosphatidylinositol-anchor biosynthesis.</text>
</comment>
<dbReference type="Pfam" id="PF06728">
    <property type="entry name" value="PIG-U"/>
    <property type="match status" value="1"/>
</dbReference>
<keyword evidence="7 9" id="KW-1133">Transmembrane helix</keyword>
<evidence type="ECO:0000313" key="11">
    <source>
        <dbReference type="Proteomes" id="UP000886885"/>
    </source>
</evidence>
<dbReference type="PANTHER" id="PTHR13121">
    <property type="entry name" value="GPI TRANSAMIDASE COMPONENT PIG-U"/>
    <property type="match status" value="1"/>
</dbReference>
<dbReference type="GO" id="GO:0042765">
    <property type="term" value="C:GPI-anchor transamidase complex"/>
    <property type="evidence" value="ECO:0007669"/>
    <property type="project" value="InterPro"/>
</dbReference>
<evidence type="ECO:0000256" key="5">
    <source>
        <dbReference type="ARBA" id="ARBA00022692"/>
    </source>
</evidence>
<keyword evidence="4" id="KW-0337">GPI-anchor biosynthesis</keyword>
<protein>
    <recommendedName>
        <fullName evidence="12">GPI transamidase subunit PIG-U</fullName>
    </recommendedName>
</protein>
<dbReference type="EMBL" id="JAAWWB010000002">
    <property type="protein sequence ID" value="KAG6788363.1"/>
    <property type="molecule type" value="Genomic_DNA"/>
</dbReference>
<feature type="transmembrane region" description="Helical" evidence="9">
    <location>
        <begin position="410"/>
        <end position="431"/>
    </location>
</feature>
<feature type="transmembrane region" description="Helical" evidence="9">
    <location>
        <begin position="139"/>
        <end position="158"/>
    </location>
</feature>
<organism evidence="10 11">
    <name type="scientific">Populus tomentosa</name>
    <name type="common">Chinese white poplar</name>
    <dbReference type="NCBI Taxonomy" id="118781"/>
    <lineage>
        <taxon>Eukaryota</taxon>
        <taxon>Viridiplantae</taxon>
        <taxon>Streptophyta</taxon>
        <taxon>Embryophyta</taxon>
        <taxon>Tracheophyta</taxon>
        <taxon>Spermatophyta</taxon>
        <taxon>Magnoliopsida</taxon>
        <taxon>eudicotyledons</taxon>
        <taxon>Gunneridae</taxon>
        <taxon>Pentapetalae</taxon>
        <taxon>rosids</taxon>
        <taxon>fabids</taxon>
        <taxon>Malpighiales</taxon>
        <taxon>Salicaceae</taxon>
        <taxon>Saliceae</taxon>
        <taxon>Populus</taxon>
    </lineage>
</organism>
<evidence type="ECO:0000256" key="6">
    <source>
        <dbReference type="ARBA" id="ARBA00022824"/>
    </source>
</evidence>
<dbReference type="GO" id="GO:0016255">
    <property type="term" value="P:attachment of GPI anchor to protein"/>
    <property type="evidence" value="ECO:0007669"/>
    <property type="project" value="InterPro"/>
</dbReference>
<feature type="transmembrane region" description="Helical" evidence="9">
    <location>
        <begin position="366"/>
        <end position="382"/>
    </location>
</feature>
<feature type="transmembrane region" description="Helical" evidence="9">
    <location>
        <begin position="86"/>
        <end position="106"/>
    </location>
</feature>